<dbReference type="eggNOG" id="ENOG502ZC0W">
    <property type="taxonomic scope" value="Bacteria"/>
</dbReference>
<dbReference type="InterPro" id="IPR025530">
    <property type="entry name" value="DUF4417"/>
</dbReference>
<proteinExistence type="predicted"/>
<dbReference type="STRING" id="471855.Shel_18760"/>
<keyword evidence="2" id="KW-1185">Reference proteome</keyword>
<dbReference type="AlphaFoldDB" id="C7N7K7"/>
<gene>
    <name evidence="1" type="ordered locus">Shel_18760</name>
</gene>
<reference evidence="1 2" key="1">
    <citation type="journal article" date="2009" name="Stand. Genomic Sci.">
        <title>Complete genome sequence of Slackia heliotrinireducens type strain (RHS 1).</title>
        <authorList>
            <person name="Pukall R."/>
            <person name="Lapidus A."/>
            <person name="Nolan M."/>
            <person name="Copeland A."/>
            <person name="Glavina Del Rio T."/>
            <person name="Lucas S."/>
            <person name="Chen F."/>
            <person name="Tice H."/>
            <person name="Cheng J.F."/>
            <person name="Chertkov O."/>
            <person name="Bruce D."/>
            <person name="Goodwin L."/>
            <person name="Kuske C."/>
            <person name="Brettin T."/>
            <person name="Detter J.C."/>
            <person name="Han C."/>
            <person name="Pitluck S."/>
            <person name="Pati A."/>
            <person name="Mavrommatis K."/>
            <person name="Ivanova N."/>
            <person name="Ovchinnikova G."/>
            <person name="Chen A."/>
            <person name="Palaniappan K."/>
            <person name="Schneider S."/>
            <person name="Rohde M."/>
            <person name="Chain P."/>
            <person name="D'haeseleer P."/>
            <person name="Goker M."/>
            <person name="Bristow J."/>
            <person name="Eisen J.A."/>
            <person name="Markowitz V."/>
            <person name="Kyrpides N.C."/>
            <person name="Klenk H.P."/>
            <person name="Hugenholtz P."/>
        </authorList>
    </citation>
    <scope>NUCLEOTIDE SEQUENCE [LARGE SCALE GENOMIC DNA]</scope>
    <source>
        <strain evidence="2">ATCC 29202 / DSM 20476 / NCTC 11029 / RHS 1</strain>
    </source>
</reference>
<dbReference type="HOGENOM" id="CLU_100122_0_0_11"/>
<accession>C7N7K7</accession>
<organism evidence="1 2">
    <name type="scientific">Slackia heliotrinireducens (strain ATCC 29202 / DSM 20476 / NCTC 11029 / RHS 1)</name>
    <name type="common">Peptococcus heliotrinreducens</name>
    <dbReference type="NCBI Taxonomy" id="471855"/>
    <lineage>
        <taxon>Bacteria</taxon>
        <taxon>Bacillati</taxon>
        <taxon>Actinomycetota</taxon>
        <taxon>Coriobacteriia</taxon>
        <taxon>Eggerthellales</taxon>
        <taxon>Eggerthellaceae</taxon>
        <taxon>Slackia</taxon>
    </lineage>
</organism>
<dbReference type="Proteomes" id="UP000002026">
    <property type="component" value="Chromosome"/>
</dbReference>
<evidence type="ECO:0008006" key="3">
    <source>
        <dbReference type="Google" id="ProtNLM"/>
    </source>
</evidence>
<name>C7N7K7_SLAHD</name>
<dbReference type="KEGG" id="shi:Shel_18760"/>
<dbReference type="EMBL" id="CP001684">
    <property type="protein sequence ID" value="ACV22892.1"/>
    <property type="molecule type" value="Genomic_DNA"/>
</dbReference>
<evidence type="ECO:0000313" key="2">
    <source>
        <dbReference type="Proteomes" id="UP000002026"/>
    </source>
</evidence>
<protein>
    <recommendedName>
        <fullName evidence="3">DUF4417 domain-containing protein</fullName>
    </recommendedName>
</protein>
<sequence length="161" mass="18470">MHFYEFDYLFERVWRDPRRYLPILRRFNGVILPDFSVYRDMPLVMQLWNIYRSRAIGFWLQANGVEVIVNVRWGDRRTYRVCCDGAPKGGVIAVGTVGAVQSTEDRLFFAEGLAVVVRRLDPKAIVVYGSAPEEIFGRYREAGIEIVQFASETSCAHGEVA</sequence>
<evidence type="ECO:0000313" key="1">
    <source>
        <dbReference type="EMBL" id="ACV22892.1"/>
    </source>
</evidence>
<dbReference type="Pfam" id="PF14386">
    <property type="entry name" value="DUF4417"/>
    <property type="match status" value="1"/>
</dbReference>